<comment type="subunit">
    <text evidence="7">Homodimer.</text>
</comment>
<dbReference type="Pfam" id="PF04166">
    <property type="entry name" value="PdxA"/>
    <property type="match status" value="1"/>
</dbReference>
<comment type="subcellular location">
    <subcellularLocation>
        <location evidence="7">Cytoplasm</location>
    </subcellularLocation>
</comment>
<dbReference type="GO" id="GO:0008615">
    <property type="term" value="P:pyridoxine biosynthetic process"/>
    <property type="evidence" value="ECO:0007669"/>
    <property type="project" value="UniProtKB-UniRule"/>
</dbReference>
<dbReference type="PANTHER" id="PTHR30004:SF6">
    <property type="entry name" value="D-THREONATE 4-PHOSPHATE DEHYDROGENASE"/>
    <property type="match status" value="1"/>
</dbReference>
<dbReference type="NCBIfam" id="NF003699">
    <property type="entry name" value="PRK05312.1"/>
    <property type="match status" value="1"/>
</dbReference>
<reference evidence="8" key="1">
    <citation type="submission" date="2023-02" db="EMBL/GenBank/DDBJ databases">
        <title>Genome sequence of Hyphococcus flavus.</title>
        <authorList>
            <person name="Rong J.-C."/>
            <person name="Zhao Q."/>
            <person name="Yi M."/>
            <person name="Wu J.-Y."/>
        </authorList>
    </citation>
    <scope>NUCLEOTIDE SEQUENCE</scope>
    <source>
        <strain evidence="8">MCCC 1K03223</strain>
    </source>
</reference>
<evidence type="ECO:0000256" key="4">
    <source>
        <dbReference type="ARBA" id="ARBA00023002"/>
    </source>
</evidence>
<protein>
    <recommendedName>
        <fullName evidence="7">4-hydroxythreonine-4-phosphate dehydrogenase</fullName>
        <ecNumber evidence="7">1.1.1.262</ecNumber>
    </recommendedName>
    <alternativeName>
        <fullName evidence="7">4-(phosphohydroxy)-L-threonine dehydrogenase</fullName>
    </alternativeName>
</protein>
<keyword evidence="7" id="KW-0460">Magnesium</keyword>
<comment type="cofactor">
    <cofactor evidence="7">
        <name>Zn(2+)</name>
        <dbReference type="ChEBI" id="CHEBI:29105"/>
    </cofactor>
    <cofactor evidence="7">
        <name>Mg(2+)</name>
        <dbReference type="ChEBI" id="CHEBI:18420"/>
    </cofactor>
    <cofactor evidence="7">
        <name>Co(2+)</name>
        <dbReference type="ChEBI" id="CHEBI:48828"/>
    </cofactor>
    <text evidence="7">Binds 1 divalent metal cation per subunit. Can use ions such as Zn(2+), Mg(2+) or Co(2+).</text>
</comment>
<dbReference type="RefSeq" id="WP_274493561.1">
    <property type="nucleotide sequence ID" value="NZ_CP118166.1"/>
</dbReference>
<dbReference type="HAMAP" id="MF_00536">
    <property type="entry name" value="PdxA"/>
    <property type="match status" value="1"/>
</dbReference>
<keyword evidence="9" id="KW-1185">Reference proteome</keyword>
<evidence type="ECO:0000313" key="9">
    <source>
        <dbReference type="Proteomes" id="UP001214043"/>
    </source>
</evidence>
<dbReference type="GO" id="GO:0005737">
    <property type="term" value="C:cytoplasm"/>
    <property type="evidence" value="ECO:0007669"/>
    <property type="project" value="UniProtKB-SubCell"/>
</dbReference>
<evidence type="ECO:0000256" key="3">
    <source>
        <dbReference type="ARBA" id="ARBA00022857"/>
    </source>
</evidence>
<dbReference type="GO" id="GO:0050897">
    <property type="term" value="F:cobalt ion binding"/>
    <property type="evidence" value="ECO:0007669"/>
    <property type="project" value="UniProtKB-UniRule"/>
</dbReference>
<dbReference type="AlphaFoldDB" id="A0AAE9ZBH4"/>
<feature type="binding site" evidence="7">
    <location>
        <position position="269"/>
    </location>
    <ligand>
        <name>a divalent metal cation</name>
        <dbReference type="ChEBI" id="CHEBI:60240"/>
        <note>ligand shared between dimeric partners</note>
    </ligand>
</feature>
<keyword evidence="2 7" id="KW-0479">Metal-binding</keyword>
<gene>
    <name evidence="7 8" type="primary">pdxA</name>
    <name evidence="8" type="ORF">PUV54_00540</name>
</gene>
<keyword evidence="5 7" id="KW-0520">NAD</keyword>
<keyword evidence="7" id="KW-0170">Cobalt</keyword>
<feature type="binding site" evidence="7">
    <location>
        <position position="286"/>
    </location>
    <ligand>
        <name>substrate</name>
    </ligand>
</feature>
<accession>A0AAE9ZBH4</accession>
<dbReference type="PANTHER" id="PTHR30004">
    <property type="entry name" value="4-HYDROXYTHREONINE-4-PHOSPHATE DEHYDROGENASE"/>
    <property type="match status" value="1"/>
</dbReference>
<proteinExistence type="inferred from homology"/>
<dbReference type="GO" id="GO:0042823">
    <property type="term" value="P:pyridoxal phosphate biosynthetic process"/>
    <property type="evidence" value="ECO:0007669"/>
    <property type="project" value="UniProtKB-UniRule"/>
</dbReference>
<dbReference type="GO" id="GO:0050570">
    <property type="term" value="F:4-hydroxythreonine-4-phosphate dehydrogenase activity"/>
    <property type="evidence" value="ECO:0007669"/>
    <property type="project" value="UniProtKB-UniRule"/>
</dbReference>
<comment type="catalytic activity">
    <reaction evidence="7">
        <text>4-(phosphooxy)-L-threonine + NAD(+) = 3-amino-2-oxopropyl phosphate + CO2 + NADH</text>
        <dbReference type="Rhea" id="RHEA:32275"/>
        <dbReference type="ChEBI" id="CHEBI:16526"/>
        <dbReference type="ChEBI" id="CHEBI:57279"/>
        <dbReference type="ChEBI" id="CHEBI:57540"/>
        <dbReference type="ChEBI" id="CHEBI:57945"/>
        <dbReference type="ChEBI" id="CHEBI:58452"/>
        <dbReference type="EC" id="1.1.1.262"/>
    </reaction>
</comment>
<evidence type="ECO:0000256" key="5">
    <source>
        <dbReference type="ARBA" id="ARBA00023027"/>
    </source>
</evidence>
<keyword evidence="6 7" id="KW-0664">Pyridoxine biosynthesis</keyword>
<comment type="miscellaneous">
    <text evidence="7">The active site is located at the dimer interface.</text>
</comment>
<keyword evidence="3 7" id="KW-0521">NADP</keyword>
<dbReference type="Gene3D" id="3.40.718.10">
    <property type="entry name" value="Isopropylmalate Dehydrogenase"/>
    <property type="match status" value="1"/>
</dbReference>
<evidence type="ECO:0000256" key="7">
    <source>
        <dbReference type="HAMAP-Rule" id="MF_00536"/>
    </source>
</evidence>
<dbReference type="InterPro" id="IPR005255">
    <property type="entry name" value="PdxA_fam"/>
</dbReference>
<comment type="similarity">
    <text evidence="7">Belongs to the PdxA family.</text>
</comment>
<dbReference type="NCBIfam" id="TIGR00557">
    <property type="entry name" value="pdxA"/>
    <property type="match status" value="1"/>
</dbReference>
<feature type="binding site" evidence="7">
    <location>
        <position position="295"/>
    </location>
    <ligand>
        <name>substrate</name>
    </ligand>
</feature>
<dbReference type="GO" id="GO:0000287">
    <property type="term" value="F:magnesium ion binding"/>
    <property type="evidence" value="ECO:0007669"/>
    <property type="project" value="UniProtKB-UniRule"/>
</dbReference>
<feature type="binding site" evidence="7">
    <location>
        <position position="214"/>
    </location>
    <ligand>
        <name>a divalent metal cation</name>
        <dbReference type="ChEBI" id="CHEBI:60240"/>
        <note>ligand shared between dimeric partners</note>
    </ligand>
</feature>
<feature type="binding site" evidence="7">
    <location>
        <position position="132"/>
    </location>
    <ligand>
        <name>substrate</name>
    </ligand>
</feature>
<dbReference type="KEGG" id="hfl:PUV54_00540"/>
<keyword evidence="4 7" id="KW-0560">Oxidoreductase</keyword>
<evidence type="ECO:0000313" key="8">
    <source>
        <dbReference type="EMBL" id="WDI31674.1"/>
    </source>
</evidence>
<evidence type="ECO:0000256" key="1">
    <source>
        <dbReference type="ARBA" id="ARBA00022490"/>
    </source>
</evidence>
<evidence type="ECO:0000256" key="2">
    <source>
        <dbReference type="ARBA" id="ARBA00022723"/>
    </source>
</evidence>
<name>A0AAE9ZBH4_9PROT</name>
<comment type="pathway">
    <text evidence="7">Cofactor biosynthesis; pyridoxine 5'-phosphate biosynthesis; pyridoxine 5'-phosphate from D-erythrose 4-phosphate: step 4/5.</text>
</comment>
<evidence type="ECO:0000256" key="6">
    <source>
        <dbReference type="ARBA" id="ARBA00023096"/>
    </source>
</evidence>
<dbReference type="InterPro" id="IPR037510">
    <property type="entry name" value="PdxA"/>
</dbReference>
<dbReference type="EC" id="1.1.1.262" evidence="7"/>
<comment type="function">
    <text evidence="7">Catalyzes the NAD(P)-dependent oxidation of 4-(phosphooxy)-L-threonine (HTP) into 2-amino-3-oxo-4-(phosphooxy)butyric acid which spontaneously decarboxylates to form 3-amino-2-oxopropyl phosphate (AHAP).</text>
</comment>
<keyword evidence="7" id="KW-0862">Zinc</keyword>
<feature type="binding site" evidence="7">
    <location>
        <position position="277"/>
    </location>
    <ligand>
        <name>substrate</name>
    </ligand>
</feature>
<dbReference type="SUPFAM" id="SSF53659">
    <property type="entry name" value="Isocitrate/Isopropylmalate dehydrogenase-like"/>
    <property type="match status" value="1"/>
</dbReference>
<dbReference type="GO" id="GO:0051287">
    <property type="term" value="F:NAD binding"/>
    <property type="evidence" value="ECO:0007669"/>
    <property type="project" value="InterPro"/>
</dbReference>
<dbReference type="EMBL" id="CP118166">
    <property type="protein sequence ID" value="WDI31674.1"/>
    <property type="molecule type" value="Genomic_DNA"/>
</dbReference>
<dbReference type="Proteomes" id="UP001214043">
    <property type="component" value="Chromosome"/>
</dbReference>
<dbReference type="GO" id="GO:0008270">
    <property type="term" value="F:zinc ion binding"/>
    <property type="evidence" value="ECO:0007669"/>
    <property type="project" value="UniProtKB-UniRule"/>
</dbReference>
<sequence>MAHAPLALTMGEPGGVGPEIICTAWERLRDTKFVFFVLADPAALEGNSCSLKIIEAPRQAKNVFSESVPVLPLNNKVLPSRGKADKKNAASVIESIERAVELAIAGEASGIVTSPIQKSSLIQSGFNFPGHTEFLAELTRNTAMPEECTRGPVMLLAGPKLKTVPVTIHQSVVSAAKSLTTERIVGVCTVAAESLAQDFGIKNPRLAVSGLNPHAGEDGAIGKEDNEIIAPAVNALKAKGINTFGPLPADTMFHEDARARYDAAICMLHDQALIPAKTLSFHDAVNVTLGLPVIRTSPDHGTALDIAGQGIARADSLIAAIKLASELAERRGSI</sequence>
<feature type="binding site" evidence="7">
    <location>
        <position position="169"/>
    </location>
    <ligand>
        <name>a divalent metal cation</name>
        <dbReference type="ChEBI" id="CHEBI:60240"/>
        <note>ligand shared between dimeric partners</note>
    </ligand>
</feature>
<keyword evidence="1 7" id="KW-0963">Cytoplasm</keyword>
<organism evidence="8 9">
    <name type="scientific">Hyphococcus flavus</name>
    <dbReference type="NCBI Taxonomy" id="1866326"/>
    <lineage>
        <taxon>Bacteria</taxon>
        <taxon>Pseudomonadati</taxon>
        <taxon>Pseudomonadota</taxon>
        <taxon>Alphaproteobacteria</taxon>
        <taxon>Parvularculales</taxon>
        <taxon>Parvularculaceae</taxon>
        <taxon>Hyphococcus</taxon>
    </lineage>
</organism>
<feature type="binding site" evidence="7">
    <location>
        <position position="131"/>
    </location>
    <ligand>
        <name>substrate</name>
    </ligand>
</feature>